<keyword evidence="1" id="KW-0812">Transmembrane</keyword>
<proteinExistence type="predicted"/>
<dbReference type="OrthoDB" id="23692at2"/>
<dbReference type="SMART" id="SM00267">
    <property type="entry name" value="GGDEF"/>
    <property type="match status" value="1"/>
</dbReference>
<comment type="caution">
    <text evidence="3">The sequence shown here is derived from an EMBL/GenBank/DDBJ whole genome shotgun (WGS) entry which is preliminary data.</text>
</comment>
<feature type="transmembrane region" description="Helical" evidence="1">
    <location>
        <begin position="78"/>
        <end position="95"/>
    </location>
</feature>
<name>A0A243Q3D8_9ACTN</name>
<gene>
    <name evidence="3" type="ORF">CA982_24820</name>
</gene>
<dbReference type="SUPFAM" id="SSF55073">
    <property type="entry name" value="Nucleotide cyclase"/>
    <property type="match status" value="1"/>
</dbReference>
<dbReference type="InterPro" id="IPR043128">
    <property type="entry name" value="Rev_trsase/Diguanyl_cyclase"/>
</dbReference>
<dbReference type="EMBL" id="NGFO01000050">
    <property type="protein sequence ID" value="OUC75809.1"/>
    <property type="molecule type" value="Genomic_DNA"/>
</dbReference>
<keyword evidence="1" id="KW-0472">Membrane</keyword>
<feature type="transmembrane region" description="Helical" evidence="1">
    <location>
        <begin position="101"/>
        <end position="118"/>
    </location>
</feature>
<feature type="transmembrane region" description="Helical" evidence="1">
    <location>
        <begin position="125"/>
        <end position="143"/>
    </location>
</feature>
<dbReference type="RefSeq" id="WP_086537781.1">
    <property type="nucleotide sequence ID" value="NZ_NGFO01000050.1"/>
</dbReference>
<feature type="transmembrane region" description="Helical" evidence="1">
    <location>
        <begin position="21"/>
        <end position="43"/>
    </location>
</feature>
<dbReference type="Gene3D" id="3.30.70.270">
    <property type="match status" value="1"/>
</dbReference>
<feature type="transmembrane region" description="Helical" evidence="1">
    <location>
        <begin position="55"/>
        <end position="71"/>
    </location>
</feature>
<reference evidence="3 4" key="1">
    <citation type="submission" date="2017-05" db="EMBL/GenBank/DDBJ databases">
        <title>Biotechnological potential of actinobacteria isolated from South African environments.</title>
        <authorList>
            <person name="Le Roes-Hill M."/>
            <person name="Prins A."/>
            <person name="Durrell K.A."/>
        </authorList>
    </citation>
    <scope>NUCLEOTIDE SEQUENCE [LARGE SCALE GENOMIC DNA]</scope>
    <source>
        <strain evidence="3">BS2</strain>
    </source>
</reference>
<dbReference type="InterPro" id="IPR000160">
    <property type="entry name" value="GGDEF_dom"/>
</dbReference>
<dbReference type="STRING" id="417102.CA982_24820"/>
<protein>
    <recommendedName>
        <fullName evidence="2">GGDEF domain-containing protein</fullName>
    </recommendedName>
</protein>
<evidence type="ECO:0000256" key="1">
    <source>
        <dbReference type="SAM" id="Phobius"/>
    </source>
</evidence>
<dbReference type="Proteomes" id="UP000194632">
    <property type="component" value="Unassembled WGS sequence"/>
</dbReference>
<organism evidence="3 4">
    <name type="scientific">Gordonia lacunae</name>
    <dbReference type="NCBI Taxonomy" id="417102"/>
    <lineage>
        <taxon>Bacteria</taxon>
        <taxon>Bacillati</taxon>
        <taxon>Actinomycetota</taxon>
        <taxon>Actinomycetes</taxon>
        <taxon>Mycobacteriales</taxon>
        <taxon>Gordoniaceae</taxon>
        <taxon>Gordonia</taxon>
    </lineage>
</organism>
<evidence type="ECO:0000313" key="3">
    <source>
        <dbReference type="EMBL" id="OUC75809.1"/>
    </source>
</evidence>
<evidence type="ECO:0000259" key="2">
    <source>
        <dbReference type="SMART" id="SM00267"/>
    </source>
</evidence>
<evidence type="ECO:0000313" key="4">
    <source>
        <dbReference type="Proteomes" id="UP000194632"/>
    </source>
</evidence>
<feature type="transmembrane region" description="Helical" evidence="1">
    <location>
        <begin position="149"/>
        <end position="169"/>
    </location>
</feature>
<keyword evidence="4" id="KW-1185">Reference proteome</keyword>
<keyword evidence="1" id="KW-1133">Transmembrane helix</keyword>
<accession>A0A243Q3D8</accession>
<dbReference type="Pfam" id="PF00990">
    <property type="entry name" value="GGDEF"/>
    <property type="match status" value="1"/>
</dbReference>
<feature type="domain" description="GGDEF" evidence="2">
    <location>
        <begin position="166"/>
        <end position="326"/>
    </location>
</feature>
<dbReference type="InterPro" id="IPR029787">
    <property type="entry name" value="Nucleotide_cyclase"/>
</dbReference>
<dbReference type="AlphaFoldDB" id="A0A243Q3D8"/>
<sequence>MYRPDLHLGALRGPLPRSPLHVLRTYLAATSLLYAIGVALTLFPVDDSATLSDPTGGLVAVALGIAALGWLSMRPQRPFPAVIAACVATPAVMAFHELISAEFLCMVAAMFLAMYLRATFPRRQAWVIIGLLTVGCVVALGVAPAPKYLSTYIVVAVAIPAAAESFGLLTRTLLTAVCTDPLTGVFNRAGWELATTGLLDGRRSAAAVTVISLDIDDIASVAVTRGREAADQQLVQNARACVGLLPAETAMARLGDSEFAICVVHDDDGPPGEAAALIDELRRHLPGASLAAATAPAPAADITALHAQAATRLASVRRDRARRSDQPDPQ</sequence>